<feature type="region of interest" description="Disordered" evidence="6">
    <location>
        <begin position="769"/>
        <end position="793"/>
    </location>
</feature>
<accession>A0ABN8R9P0</accession>
<keyword evidence="2 5" id="KW-0547">Nucleotide-binding</keyword>
<evidence type="ECO:0000256" key="3">
    <source>
        <dbReference type="ARBA" id="ARBA00023134"/>
    </source>
</evidence>
<dbReference type="PROSITE" id="PS51721">
    <property type="entry name" value="G_CP"/>
    <property type="match status" value="1"/>
</dbReference>
<feature type="compositionally biased region" description="Acidic residues" evidence="6">
    <location>
        <begin position="634"/>
        <end position="661"/>
    </location>
</feature>
<dbReference type="PANTHER" id="PTHR11089:SF9">
    <property type="entry name" value="NUCLEOLAR GTP-BINDING PROTEIN 2"/>
    <property type="match status" value="1"/>
</dbReference>
<dbReference type="InterPro" id="IPR023179">
    <property type="entry name" value="GTP-bd_ortho_bundle_sf"/>
</dbReference>
<feature type="region of interest" description="Disordered" evidence="6">
    <location>
        <begin position="1"/>
        <end position="39"/>
    </location>
</feature>
<dbReference type="InterPro" id="IPR024929">
    <property type="entry name" value="GNL2_CP_dom"/>
</dbReference>
<feature type="compositionally biased region" description="Acidic residues" evidence="6">
    <location>
        <begin position="688"/>
        <end position="706"/>
    </location>
</feature>
<feature type="compositionally biased region" description="Basic and acidic residues" evidence="6">
    <location>
        <begin position="707"/>
        <end position="726"/>
    </location>
</feature>
<keyword evidence="3 5" id="KW-0342">GTP-binding</keyword>
<comment type="similarity">
    <text evidence="5">Belongs to the TRAFAC class YlqF/YawG GTPase family. NOG2 subfamily.</text>
</comment>
<feature type="compositionally biased region" description="Basic and acidic residues" evidence="6">
    <location>
        <begin position="838"/>
        <end position="847"/>
    </location>
</feature>
<sequence length="923" mass="103549">MAKTRKRSEKEKSSKKSNSSMNPDRPKPAGGSNMRDKATINRLKMYKSGGKAIRNKQGKIVKPAPFQNSAVSGEVARVAPNRKWFGNTRVISQNALQSFQDEMGKVLNDPYKVVMRQSKLPLSLLNDRSQSARVHILDTEGFETTFGPKAQRKRPNLKAGDMQSFMEAALLSSELYDEEKDTNLVRENDGEMVEATESIYAKGQSKRIWNELYKVVDSSDVVIQVLDARDPMGTRSSHIESFMKKEKQHKHLIFVLNKCDLVPTWVTQRWVTVLSAEYPTLAFHASVTNPFGKGALINLLRQFAKLHSDKKQISVGVIGYPNVGKSSIINTLRAKKVCNVAPIAGETKVWQYVTLMRRIYLIDCPGVVYPSGDSETDIILKGVVRVENVKDAACHIPVVLERVKREYIAKTYKVSSWTDSTDFLEQVAQRTGKLLKGGEADVNTVGKMILNDFQRGKLPYFVPPPPKEGDEETQKKEKTDRNDQKTSLISFVKETATESNGGHSETVKAAKEQATVDELTVKDGNLLGGEENKTLSDSTAEAKPAELPSQENDAGEEKNKTLDLTPEAKLAEIPSQPTDAKEDCISATEKTTENGCSEDTINNKNTEKRTNTPHVKQNFSEINVGPEYTGDDVQPLEENSEGEEDISVESESDDESENDDVDMGRDEKNDEQDDIRAAYGKPDHTESEEIESEDVDLTDEEDEDERAVEKQKKTELKDRDSNKHDNNQLPDEEKDDEDEELENEENKTDLSIARSMEADEIKQRLLCNYNNSPGAQTLPSRQAKEWTTPSKKRFSVSVSPYIACVEALGSDDDDSHRHRENPEESHTPRARLSGLKTAKKEMSDLRRNSKGNAGHPGKRRGKRKSDSEDEGDGTPKSKQRRLTTNKQKIGVHYYQTVNVKNKNRNKKAKQQEAPTGKKGRKRK</sequence>
<dbReference type="CDD" id="cd01858">
    <property type="entry name" value="NGP_1"/>
    <property type="match status" value="1"/>
</dbReference>
<dbReference type="Gene3D" id="1.10.1580.10">
    <property type="match status" value="1"/>
</dbReference>
<feature type="region of interest" description="Disordered" evidence="6">
    <location>
        <begin position="808"/>
        <end position="923"/>
    </location>
</feature>
<feature type="domain" description="CP-type G" evidence="7">
    <location>
        <begin position="209"/>
        <end position="370"/>
    </location>
</feature>
<evidence type="ECO:0000256" key="2">
    <source>
        <dbReference type="ARBA" id="ARBA00022741"/>
    </source>
</evidence>
<comment type="caution">
    <text evidence="8">The sequence shown here is derived from an EMBL/GenBank/DDBJ whole genome shotgun (WGS) entry which is preliminary data.</text>
</comment>
<feature type="compositionally biased region" description="Basic and acidic residues" evidence="6">
    <location>
        <begin position="472"/>
        <end position="484"/>
    </location>
</feature>
<gene>
    <name evidence="8" type="ORF">PEVE_00009757</name>
</gene>
<evidence type="ECO:0000313" key="8">
    <source>
        <dbReference type="EMBL" id="CAH3174810.1"/>
    </source>
</evidence>
<dbReference type="Pfam" id="PF01926">
    <property type="entry name" value="MMR_HSR1"/>
    <property type="match status" value="1"/>
</dbReference>
<dbReference type="InterPro" id="IPR027417">
    <property type="entry name" value="P-loop_NTPase"/>
</dbReference>
<comment type="function">
    <text evidence="5">GTPase that associates with pre-60S ribosomal subunits in the nucleolus and is required for their nuclear export and maturation.</text>
</comment>
<evidence type="ECO:0000259" key="7">
    <source>
        <dbReference type="PROSITE" id="PS51721"/>
    </source>
</evidence>
<feature type="compositionally biased region" description="Polar residues" evidence="6">
    <location>
        <begin position="612"/>
        <end position="621"/>
    </location>
</feature>
<dbReference type="InterPro" id="IPR030378">
    <property type="entry name" value="G_CP_dom"/>
</dbReference>
<dbReference type="EMBL" id="CALNXI010001681">
    <property type="protein sequence ID" value="CAH3174810.1"/>
    <property type="molecule type" value="Genomic_DNA"/>
</dbReference>
<dbReference type="InterPro" id="IPR012971">
    <property type="entry name" value="NOG2_N_dom"/>
</dbReference>
<feature type="region of interest" description="Disordered" evidence="6">
    <location>
        <begin position="456"/>
        <end position="756"/>
    </location>
</feature>
<feature type="compositionally biased region" description="Basic and acidic residues" evidence="6">
    <location>
        <begin position="814"/>
        <end position="827"/>
    </location>
</feature>
<feature type="compositionally biased region" description="Polar residues" evidence="6">
    <location>
        <begin position="769"/>
        <end position="789"/>
    </location>
</feature>
<organism evidence="8 9">
    <name type="scientific">Porites evermanni</name>
    <dbReference type="NCBI Taxonomy" id="104178"/>
    <lineage>
        <taxon>Eukaryota</taxon>
        <taxon>Metazoa</taxon>
        <taxon>Cnidaria</taxon>
        <taxon>Anthozoa</taxon>
        <taxon>Hexacorallia</taxon>
        <taxon>Scleractinia</taxon>
        <taxon>Fungiina</taxon>
        <taxon>Poritidae</taxon>
        <taxon>Porites</taxon>
    </lineage>
</organism>
<reference evidence="8 9" key="1">
    <citation type="submission" date="2022-05" db="EMBL/GenBank/DDBJ databases">
        <authorList>
            <consortium name="Genoscope - CEA"/>
            <person name="William W."/>
        </authorList>
    </citation>
    <scope>NUCLEOTIDE SEQUENCE [LARGE SCALE GENOMIC DNA]</scope>
</reference>
<keyword evidence="9" id="KW-1185">Reference proteome</keyword>
<feature type="compositionally biased region" description="Acidic residues" evidence="6">
    <location>
        <begin position="730"/>
        <end position="743"/>
    </location>
</feature>
<proteinExistence type="inferred from homology"/>
<protein>
    <recommendedName>
        <fullName evidence="5">Nucleolar GTP-binding protein 2</fullName>
    </recommendedName>
</protein>
<dbReference type="Pfam" id="PF08153">
    <property type="entry name" value="NGP1NT"/>
    <property type="match status" value="1"/>
</dbReference>
<evidence type="ECO:0000256" key="5">
    <source>
        <dbReference type="RuleBase" id="RU364023"/>
    </source>
</evidence>
<name>A0ABN8R9P0_9CNID</name>
<dbReference type="InterPro" id="IPR050755">
    <property type="entry name" value="TRAFAC_YlqF/YawG_RiboMat"/>
</dbReference>
<dbReference type="SUPFAM" id="SSF52540">
    <property type="entry name" value="P-loop containing nucleoside triphosphate hydrolases"/>
    <property type="match status" value="1"/>
</dbReference>
<evidence type="ECO:0000256" key="4">
    <source>
        <dbReference type="ARBA" id="ARBA00023242"/>
    </source>
</evidence>
<evidence type="ECO:0000256" key="6">
    <source>
        <dbReference type="SAM" id="MobiDB-lite"/>
    </source>
</evidence>
<evidence type="ECO:0000313" key="9">
    <source>
        <dbReference type="Proteomes" id="UP001159427"/>
    </source>
</evidence>
<dbReference type="InterPro" id="IPR006073">
    <property type="entry name" value="GTP-bd"/>
</dbReference>
<dbReference type="PANTHER" id="PTHR11089">
    <property type="entry name" value="GTP-BINDING PROTEIN-RELATED"/>
    <property type="match status" value="1"/>
</dbReference>
<feature type="compositionally biased region" description="Polar residues" evidence="6">
    <location>
        <begin position="593"/>
        <end position="604"/>
    </location>
</feature>
<dbReference type="Proteomes" id="UP001159427">
    <property type="component" value="Unassembled WGS sequence"/>
</dbReference>
<keyword evidence="4 5" id="KW-0539">Nucleus</keyword>
<evidence type="ECO:0000256" key="1">
    <source>
        <dbReference type="ARBA" id="ARBA00004604"/>
    </source>
</evidence>
<dbReference type="Gene3D" id="3.40.50.300">
    <property type="entry name" value="P-loop containing nucleotide triphosphate hydrolases"/>
    <property type="match status" value="1"/>
</dbReference>
<dbReference type="PRINTS" id="PR00326">
    <property type="entry name" value="GTP1OBG"/>
</dbReference>
<comment type="subcellular location">
    <subcellularLocation>
        <location evidence="1 5">Nucleus</location>
        <location evidence="1 5">Nucleolus</location>
    </subcellularLocation>
</comment>